<comment type="caution">
    <text evidence="2">The sequence shown here is derived from an EMBL/GenBank/DDBJ whole genome shotgun (WGS) entry which is preliminary data.</text>
</comment>
<feature type="transmembrane region" description="Helical" evidence="1">
    <location>
        <begin position="6"/>
        <end position="25"/>
    </location>
</feature>
<keyword evidence="1" id="KW-0812">Transmembrane</keyword>
<proteinExistence type="predicted"/>
<name>A0A1V6NCJ5_PENPO</name>
<dbReference type="Proteomes" id="UP000191408">
    <property type="component" value="Unassembled WGS sequence"/>
</dbReference>
<reference evidence="3" key="1">
    <citation type="journal article" date="2017" name="Nat. Microbiol.">
        <title>Global analysis of biosynthetic gene clusters reveals vast potential of secondary metabolite production in Penicillium species.</title>
        <authorList>
            <person name="Nielsen J.C."/>
            <person name="Grijseels S."/>
            <person name="Prigent S."/>
            <person name="Ji B."/>
            <person name="Dainat J."/>
            <person name="Nielsen K.F."/>
            <person name="Frisvad J.C."/>
            <person name="Workman M."/>
            <person name="Nielsen J."/>
        </authorList>
    </citation>
    <scope>NUCLEOTIDE SEQUENCE [LARGE SCALE GENOMIC DNA]</scope>
    <source>
        <strain evidence="3">IBT 4502</strain>
    </source>
</reference>
<keyword evidence="1" id="KW-0472">Membrane</keyword>
<keyword evidence="1" id="KW-1133">Transmembrane helix</keyword>
<dbReference type="EMBL" id="MDYM01000013">
    <property type="protein sequence ID" value="OQD62186.1"/>
    <property type="molecule type" value="Genomic_DNA"/>
</dbReference>
<keyword evidence="3" id="KW-1185">Reference proteome</keyword>
<protein>
    <submittedName>
        <fullName evidence="2">Uncharacterized protein</fullName>
    </submittedName>
</protein>
<gene>
    <name evidence="2" type="ORF">PENPOL_c013G06613</name>
</gene>
<dbReference type="AlphaFoldDB" id="A0A1V6NCJ5"/>
<organism evidence="2 3">
    <name type="scientific">Penicillium polonicum</name>
    <dbReference type="NCBI Taxonomy" id="60169"/>
    <lineage>
        <taxon>Eukaryota</taxon>
        <taxon>Fungi</taxon>
        <taxon>Dikarya</taxon>
        <taxon>Ascomycota</taxon>
        <taxon>Pezizomycotina</taxon>
        <taxon>Eurotiomycetes</taxon>
        <taxon>Eurotiomycetidae</taxon>
        <taxon>Eurotiales</taxon>
        <taxon>Aspergillaceae</taxon>
        <taxon>Penicillium</taxon>
    </lineage>
</organism>
<dbReference type="OrthoDB" id="10589475at2759"/>
<evidence type="ECO:0000256" key="1">
    <source>
        <dbReference type="SAM" id="Phobius"/>
    </source>
</evidence>
<evidence type="ECO:0000313" key="3">
    <source>
        <dbReference type="Proteomes" id="UP000191408"/>
    </source>
</evidence>
<evidence type="ECO:0000313" key="2">
    <source>
        <dbReference type="EMBL" id="OQD62186.1"/>
    </source>
</evidence>
<sequence>MDEKLLVGILVPICVLIIVFLLGLCRAPPETYRGVGPVQAALNVWVWNTTRPCKYSLMVSVPPAARHSMPLFIQHGHNSHFTDCVNLDAARVAVEEQAASETDGMMPRGLTALVNGSIWLGQSIQSYASQIINRSAADPTLTPSDSQSIDLQVDGPGPKAALVWNNPRADIRAPEGRNTLLGAREYHIPAREDSPVYRVLNLLPGKTLAGGSTESVAPANQAPTDSTRFERVSRGAVNGINAVLSG</sequence>
<accession>A0A1V6NCJ5</accession>